<accession>A0ABS3BHL6</accession>
<sequence length="142" mass="16244">MKTISPESDLFKEINNRIIDAIGALADQTTNDKIIDIYDNYARINENLTRVRLSEVVFDRKNGSKEICQCYVTLYLHGSNVNSRSDIINKFLKAGLADELFIKFGFKIDEISKSRDASRNLGRGSIEDRSSFSFSAEYERFL</sequence>
<protein>
    <submittedName>
        <fullName evidence="1">Uncharacterized protein</fullName>
    </submittedName>
</protein>
<dbReference type="EMBL" id="JAFKDB010000008">
    <property type="protein sequence ID" value="MBN7769730.1"/>
    <property type="molecule type" value="Genomic_DNA"/>
</dbReference>
<evidence type="ECO:0000313" key="1">
    <source>
        <dbReference type="EMBL" id="MBN7769730.1"/>
    </source>
</evidence>
<organism evidence="1 2">
    <name type="scientific">Marinobacter daepoensis</name>
    <dbReference type="NCBI Taxonomy" id="262077"/>
    <lineage>
        <taxon>Bacteria</taxon>
        <taxon>Pseudomonadati</taxon>
        <taxon>Pseudomonadota</taxon>
        <taxon>Gammaproteobacteria</taxon>
        <taxon>Pseudomonadales</taxon>
        <taxon>Marinobacteraceae</taxon>
        <taxon>Marinobacter</taxon>
    </lineage>
</organism>
<keyword evidence="2" id="KW-1185">Reference proteome</keyword>
<dbReference type="RefSeq" id="WP_206557136.1">
    <property type="nucleotide sequence ID" value="NZ_JAFKDB010000008.1"/>
</dbReference>
<reference evidence="1 2" key="1">
    <citation type="submission" date="2021-02" db="EMBL/GenBank/DDBJ databases">
        <title>PHA producing bacteria isolated from coastal sediment in Guangdong, Shenzhen.</title>
        <authorList>
            <person name="Zheng W."/>
            <person name="Yu S."/>
            <person name="Huang Y."/>
        </authorList>
    </citation>
    <scope>NUCLEOTIDE SEQUENCE [LARGE SCALE GENOMIC DNA]</scope>
    <source>
        <strain evidence="1 2">TN21-5</strain>
    </source>
</reference>
<comment type="caution">
    <text evidence="1">The sequence shown here is derived from an EMBL/GenBank/DDBJ whole genome shotgun (WGS) entry which is preliminary data.</text>
</comment>
<proteinExistence type="predicted"/>
<evidence type="ECO:0000313" key="2">
    <source>
        <dbReference type="Proteomes" id="UP000664344"/>
    </source>
</evidence>
<name>A0ABS3BHL6_9GAMM</name>
<gene>
    <name evidence="1" type="ORF">JYP53_07440</name>
</gene>
<dbReference type="Proteomes" id="UP000664344">
    <property type="component" value="Unassembled WGS sequence"/>
</dbReference>